<dbReference type="EMBL" id="GL379886">
    <property type="protein sequence ID" value="EGT31541.1"/>
    <property type="molecule type" value="Genomic_DNA"/>
</dbReference>
<dbReference type="InParanoid" id="G0NHN1"/>
<evidence type="ECO:0000313" key="1">
    <source>
        <dbReference type="EMBL" id="EGT31541.1"/>
    </source>
</evidence>
<dbReference type="eggNOG" id="ENOG502TJJW">
    <property type="taxonomic scope" value="Eukaryota"/>
</dbReference>
<evidence type="ECO:0000313" key="2">
    <source>
        <dbReference type="Proteomes" id="UP000008068"/>
    </source>
</evidence>
<dbReference type="Proteomes" id="UP000008068">
    <property type="component" value="Unassembled WGS sequence"/>
</dbReference>
<proteinExistence type="predicted"/>
<organism evidence="2">
    <name type="scientific">Caenorhabditis brenneri</name>
    <name type="common">Nematode worm</name>
    <dbReference type="NCBI Taxonomy" id="135651"/>
    <lineage>
        <taxon>Eukaryota</taxon>
        <taxon>Metazoa</taxon>
        <taxon>Ecdysozoa</taxon>
        <taxon>Nematoda</taxon>
        <taxon>Chromadorea</taxon>
        <taxon>Rhabditida</taxon>
        <taxon>Rhabditina</taxon>
        <taxon>Rhabditomorpha</taxon>
        <taxon>Rhabditoidea</taxon>
        <taxon>Rhabditidae</taxon>
        <taxon>Peloderinae</taxon>
        <taxon>Caenorhabditis</taxon>
    </lineage>
</organism>
<sequence length="284" mass="34319">MFDEFYYSTKNRHPSPTKNHSRNAYCRFFTRYLKTEATIVKTYHLDPSDGLFGARETDREVFDQDLIPFVKYSLNKKKRWEAESQLRLLNALQKTYKDHDVYVMDRVCLRSSPYFYPGTLYERLWYFFHLFPIRKIHHLEADQTYICTSTNSIWGQSFDSLQPENRSSKKPRKQKFMRFEIPSSSSRPKVAYHIITPPKNYETLRNKDSRFTSSNKIVYSSRCRNKKDILLDLRYYEIDEPEDKEEEDCEEQSSLETAYAPKKIIDWADHMIYCRPNFHWRIHL</sequence>
<protein>
    <submittedName>
        <fullName evidence="1">Uncharacterized protein</fullName>
    </submittedName>
</protein>
<dbReference type="AlphaFoldDB" id="G0NHN1"/>
<reference evidence="2" key="1">
    <citation type="submission" date="2011-07" db="EMBL/GenBank/DDBJ databases">
        <authorList>
            <consortium name="Caenorhabditis brenneri Sequencing and Analysis Consortium"/>
            <person name="Wilson R.K."/>
        </authorList>
    </citation>
    <scope>NUCLEOTIDE SEQUENCE [LARGE SCALE GENOMIC DNA]</scope>
    <source>
        <strain evidence="2">PB2801</strain>
    </source>
</reference>
<dbReference type="OMA" id="ANSEEPM"/>
<dbReference type="OrthoDB" id="10465358at2759"/>
<gene>
    <name evidence="1" type="ORF">CAEBREN_16746</name>
</gene>
<name>G0NHN1_CAEBE</name>
<accession>G0NHN1</accession>
<keyword evidence="2" id="KW-1185">Reference proteome</keyword>
<dbReference type="HOGENOM" id="CLU_076183_0_0_1"/>